<sequence length="327" mass="36789">MGLDSDTIDKLVHTDVRDVIPKEDLNKFEASGLFECLNILNLRDAGKVPGSRIPEGRVFRSGALPHDDKSVDWISKNADCVVDLRRRDGSEGPKDPIIDGIKGICEDTLPGDYEKIALENFTSEEDAAASWRDHYMDIARRYSPAFRATLEYIRDYRGKRLLIHCLLGRDRTSVLLGLLHHLAGSNPEAARRDYMLSRIGCEFKRCMVFKSAMVMVGITDPDTPGFDNLIQLRRAYWDAFVEALSEKFGGWDGYATSRDGLNFSKEDLEKIKDNLTAPPSNRDGDAPSRDGLNLSEDDIKKAWDDLDSSEEGAKKIWDLNLSCPRKT</sequence>
<organism evidence="2 3">
    <name type="scientific">Cordyceps fumosorosea (strain ARSEF 2679)</name>
    <name type="common">Isaria fumosorosea</name>
    <dbReference type="NCBI Taxonomy" id="1081104"/>
    <lineage>
        <taxon>Eukaryota</taxon>
        <taxon>Fungi</taxon>
        <taxon>Dikarya</taxon>
        <taxon>Ascomycota</taxon>
        <taxon>Pezizomycotina</taxon>
        <taxon>Sordariomycetes</taxon>
        <taxon>Hypocreomycetidae</taxon>
        <taxon>Hypocreales</taxon>
        <taxon>Cordycipitaceae</taxon>
        <taxon>Cordyceps</taxon>
    </lineage>
</organism>
<reference evidence="2 3" key="1">
    <citation type="journal article" date="2016" name="Genome Biol. Evol.">
        <title>Divergent and convergent evolution of fungal pathogenicity.</title>
        <authorList>
            <person name="Shang Y."/>
            <person name="Xiao G."/>
            <person name="Zheng P."/>
            <person name="Cen K."/>
            <person name="Zhan S."/>
            <person name="Wang C."/>
        </authorList>
    </citation>
    <scope>NUCLEOTIDE SEQUENCE [LARGE SCALE GENOMIC DNA]</scope>
    <source>
        <strain evidence="2 3">ARSEF 2679</strain>
    </source>
</reference>
<dbReference type="OrthoDB" id="449382at2759"/>
<dbReference type="InterPro" id="IPR029021">
    <property type="entry name" value="Prot-tyrosine_phosphatase-like"/>
</dbReference>
<evidence type="ECO:0000313" key="2">
    <source>
        <dbReference type="EMBL" id="OAA60713.1"/>
    </source>
</evidence>
<dbReference type="AlphaFoldDB" id="A0A167TL70"/>
<gene>
    <name evidence="2" type="ORF">ISF_05752</name>
</gene>
<comment type="caution">
    <text evidence="2">The sequence shown here is derived from an EMBL/GenBank/DDBJ whole genome shotgun (WGS) entry which is preliminary data.</text>
</comment>
<dbReference type="SUPFAM" id="SSF52799">
    <property type="entry name" value="(Phosphotyrosine protein) phosphatases II"/>
    <property type="match status" value="1"/>
</dbReference>
<evidence type="ECO:0000313" key="3">
    <source>
        <dbReference type="Proteomes" id="UP000076744"/>
    </source>
</evidence>
<dbReference type="InterPro" id="IPR026893">
    <property type="entry name" value="Tyr/Ser_Pase_IphP-type"/>
</dbReference>
<dbReference type="Pfam" id="PF13350">
    <property type="entry name" value="Y_phosphatase3"/>
    <property type="match status" value="1"/>
</dbReference>
<evidence type="ECO:0000256" key="1">
    <source>
        <dbReference type="SAM" id="MobiDB-lite"/>
    </source>
</evidence>
<protein>
    <recommendedName>
        <fullName evidence="4">Tyrosine specific protein phosphatases domain-containing protein</fullName>
    </recommendedName>
</protein>
<dbReference type="Proteomes" id="UP000076744">
    <property type="component" value="Unassembled WGS sequence"/>
</dbReference>
<dbReference type="InterPro" id="IPR016130">
    <property type="entry name" value="Tyr_Pase_AS"/>
</dbReference>
<feature type="region of interest" description="Disordered" evidence="1">
    <location>
        <begin position="274"/>
        <end position="295"/>
    </location>
</feature>
<dbReference type="RefSeq" id="XP_018703384.1">
    <property type="nucleotide sequence ID" value="XM_018849357.1"/>
</dbReference>
<dbReference type="EMBL" id="AZHB01000014">
    <property type="protein sequence ID" value="OAA60713.1"/>
    <property type="molecule type" value="Genomic_DNA"/>
</dbReference>
<accession>A0A167TL70</accession>
<keyword evidence="3" id="KW-1185">Reference proteome</keyword>
<dbReference type="Gene3D" id="3.90.190.10">
    <property type="entry name" value="Protein tyrosine phosphatase superfamily"/>
    <property type="match status" value="1"/>
</dbReference>
<dbReference type="GO" id="GO:0004721">
    <property type="term" value="F:phosphoprotein phosphatase activity"/>
    <property type="evidence" value="ECO:0007669"/>
    <property type="project" value="InterPro"/>
</dbReference>
<name>A0A167TL70_CORFA</name>
<dbReference type="STRING" id="1081104.A0A167TL70"/>
<dbReference type="PROSITE" id="PS00383">
    <property type="entry name" value="TYR_PHOSPHATASE_1"/>
    <property type="match status" value="1"/>
</dbReference>
<dbReference type="GeneID" id="30022044"/>
<proteinExistence type="predicted"/>
<evidence type="ECO:0008006" key="4">
    <source>
        <dbReference type="Google" id="ProtNLM"/>
    </source>
</evidence>